<gene>
    <name evidence="1" type="ORF">BJ085DRAFT_36005</name>
</gene>
<dbReference type="EMBL" id="ML002431">
    <property type="protein sequence ID" value="RKP37912.1"/>
    <property type="molecule type" value="Genomic_DNA"/>
</dbReference>
<protein>
    <recommendedName>
        <fullName evidence="3">F-box domain-containing protein</fullName>
    </recommendedName>
</protein>
<proteinExistence type="predicted"/>
<evidence type="ECO:0000313" key="2">
    <source>
        <dbReference type="Proteomes" id="UP000268162"/>
    </source>
</evidence>
<dbReference type="Proteomes" id="UP000268162">
    <property type="component" value="Unassembled WGS sequence"/>
</dbReference>
<organism evidence="1 2">
    <name type="scientific">Dimargaris cristalligena</name>
    <dbReference type="NCBI Taxonomy" id="215637"/>
    <lineage>
        <taxon>Eukaryota</taxon>
        <taxon>Fungi</taxon>
        <taxon>Fungi incertae sedis</taxon>
        <taxon>Zoopagomycota</taxon>
        <taxon>Kickxellomycotina</taxon>
        <taxon>Dimargaritomycetes</taxon>
        <taxon>Dimargaritales</taxon>
        <taxon>Dimargaritaceae</taxon>
        <taxon>Dimargaris</taxon>
    </lineage>
</organism>
<reference evidence="2" key="1">
    <citation type="journal article" date="2018" name="Nat. Microbiol.">
        <title>Leveraging single-cell genomics to expand the fungal tree of life.</title>
        <authorList>
            <person name="Ahrendt S.R."/>
            <person name="Quandt C.A."/>
            <person name="Ciobanu D."/>
            <person name="Clum A."/>
            <person name="Salamov A."/>
            <person name="Andreopoulos B."/>
            <person name="Cheng J.F."/>
            <person name="Woyke T."/>
            <person name="Pelin A."/>
            <person name="Henrissat B."/>
            <person name="Reynolds N.K."/>
            <person name="Benny G.L."/>
            <person name="Smith M.E."/>
            <person name="James T.Y."/>
            <person name="Grigoriev I.V."/>
        </authorList>
    </citation>
    <scope>NUCLEOTIDE SEQUENCE [LARGE SCALE GENOMIC DNA]</scope>
    <source>
        <strain evidence="2">RSA 468</strain>
    </source>
</reference>
<name>A0A4P9ZYA8_9FUNG</name>
<sequence length="310" mass="35627">MAELLTGRSTTTSVENSDKLPVCFSPGLNLLVWLFQPSHALGTQLVRYLRNQDQLQLAATCCHIRCLVIPHYRLSLKKVPEFIYHEAVNQFLCTYRPAIRYLFIQLGVDLQPDWSDTIRLFLSQIDHLEHIDFGVQNPVEWPAVVRCLDHLPPSSVQKLSVYFRDTYTEPLQTYQDNEKQYFSEALYGRLSRIRSFSVSGIFTEESSTDLILQMLAPFTSLQTLHMYVGNPDDRLCREMAARYSHLTRLALPHSRWHLSLLLGPRPPVFNRLVSLEFMCGDNLVGIQTLNDIVAADYPCLLRCSCLNYLA</sequence>
<keyword evidence="2" id="KW-1185">Reference proteome</keyword>
<evidence type="ECO:0008006" key="3">
    <source>
        <dbReference type="Google" id="ProtNLM"/>
    </source>
</evidence>
<dbReference type="AlphaFoldDB" id="A0A4P9ZYA8"/>
<accession>A0A4P9ZYA8</accession>
<evidence type="ECO:0000313" key="1">
    <source>
        <dbReference type="EMBL" id="RKP37912.1"/>
    </source>
</evidence>